<organism evidence="1 2">
    <name type="scientific">Hygrophoropsis aurantiaca</name>
    <dbReference type="NCBI Taxonomy" id="72124"/>
    <lineage>
        <taxon>Eukaryota</taxon>
        <taxon>Fungi</taxon>
        <taxon>Dikarya</taxon>
        <taxon>Basidiomycota</taxon>
        <taxon>Agaricomycotina</taxon>
        <taxon>Agaricomycetes</taxon>
        <taxon>Agaricomycetidae</taxon>
        <taxon>Boletales</taxon>
        <taxon>Coniophorineae</taxon>
        <taxon>Hygrophoropsidaceae</taxon>
        <taxon>Hygrophoropsis</taxon>
    </lineage>
</organism>
<sequence>MEPGPEKHIPFAIFVSLLHAITTLPAQDNTVIKHAKVHPSLDILHRWVDKLRCNYSPLPRGTIIIVFRLLFPEDDPHRKYDLQEYRLVQYLSKCVDTSVFTPALADLLKKWNSARGSGCLGSELMKIARNISENAEGPQSIYDIDTLLDELASTSTFSDPMVLDYHPGPKRSKEAIIRSLYHSLPALDACYLTQIILKDLRPLLYGSPNSPYTNALLNFNQKSKKMLTKEQFMMAWDSSGGMLRAYKARASLDEAAMVYEAGQFAPSAVPHPGIPVEIPKSAKGRSAQHAIDILKTSGRIWAETKYDGERAQIHIKRIGDEPAQISIFSKSKRNSTVDRYALHPIILEALGDNRTENLILDAEMVAFCDDRQAIDEFWRIRGLIARTAQGPRAGKVYGKYTVYGDHSYLDSCPSLHSNAFDCASRHLALVFFDILYIGNASLLSVPYSTRRSILESLINIVPGRAMLAERRTVHQGKDRPVEVLRQIWAEKIADHEEGLVLKASEASYNDFRFPWVKLKKDYIPGYGDTIDLVVLAAAWDKHRARELRVPPTTLTTFYVGALANSTAMNEDPNLLPHFVIYFTAAYGLTREQLEEFNFWIRSDSVEDPQSNKEMTYTFSMLQTLPKPAVFVCNPLLVELCGAGFTKALESKYYELRFPRITKVFRPLERNWDECLTLRNLQKIATESVGCERRDKD</sequence>
<keyword evidence="2" id="KW-1185">Reference proteome</keyword>
<name>A0ACB8AIR1_9AGAM</name>
<comment type="caution">
    <text evidence="1">The sequence shown here is derived from an EMBL/GenBank/DDBJ whole genome shotgun (WGS) entry which is preliminary data.</text>
</comment>
<reference evidence="1" key="1">
    <citation type="journal article" date="2021" name="New Phytol.">
        <title>Evolutionary innovations through gain and loss of genes in the ectomycorrhizal Boletales.</title>
        <authorList>
            <person name="Wu G."/>
            <person name="Miyauchi S."/>
            <person name="Morin E."/>
            <person name="Kuo A."/>
            <person name="Drula E."/>
            <person name="Varga T."/>
            <person name="Kohler A."/>
            <person name="Feng B."/>
            <person name="Cao Y."/>
            <person name="Lipzen A."/>
            <person name="Daum C."/>
            <person name="Hundley H."/>
            <person name="Pangilinan J."/>
            <person name="Johnson J."/>
            <person name="Barry K."/>
            <person name="LaButti K."/>
            <person name="Ng V."/>
            <person name="Ahrendt S."/>
            <person name="Min B."/>
            <person name="Choi I.G."/>
            <person name="Park H."/>
            <person name="Plett J.M."/>
            <person name="Magnuson J."/>
            <person name="Spatafora J.W."/>
            <person name="Nagy L.G."/>
            <person name="Henrissat B."/>
            <person name="Grigoriev I.V."/>
            <person name="Yang Z.L."/>
            <person name="Xu J."/>
            <person name="Martin F.M."/>
        </authorList>
    </citation>
    <scope>NUCLEOTIDE SEQUENCE</scope>
    <source>
        <strain evidence="1">ATCC 28755</strain>
    </source>
</reference>
<proteinExistence type="predicted"/>
<accession>A0ACB8AIR1</accession>
<evidence type="ECO:0000313" key="1">
    <source>
        <dbReference type="EMBL" id="KAH7913070.1"/>
    </source>
</evidence>
<dbReference type="Proteomes" id="UP000790377">
    <property type="component" value="Unassembled WGS sequence"/>
</dbReference>
<evidence type="ECO:0000313" key="2">
    <source>
        <dbReference type="Proteomes" id="UP000790377"/>
    </source>
</evidence>
<keyword evidence="1" id="KW-0436">Ligase</keyword>
<gene>
    <name evidence="1" type="ORF">BJ138DRAFT_1059853</name>
</gene>
<protein>
    <submittedName>
        <fullName evidence="1">DNA ligase/mRNA capping enzyme</fullName>
    </submittedName>
</protein>
<feature type="non-terminal residue" evidence="1">
    <location>
        <position position="696"/>
    </location>
</feature>
<dbReference type="EMBL" id="MU267638">
    <property type="protein sequence ID" value="KAH7913070.1"/>
    <property type="molecule type" value="Genomic_DNA"/>
</dbReference>